<dbReference type="PANTHER" id="PTHR11933:SF5">
    <property type="entry name" value="MITOCHONDRIAL TRNA-SPECIFIC 2-THIOURIDYLASE 1"/>
    <property type="match status" value="1"/>
</dbReference>
<feature type="region of interest" description="Interaction with tRNA" evidence="9">
    <location>
        <begin position="140"/>
        <end position="142"/>
    </location>
</feature>
<comment type="similarity">
    <text evidence="9">Belongs to the MnmA/TRMU family.</text>
</comment>
<dbReference type="EC" id="2.8.1.13" evidence="9"/>
<dbReference type="CDD" id="cd01998">
    <property type="entry name" value="MnmA_TRMU-like"/>
    <property type="match status" value="1"/>
</dbReference>
<comment type="catalytic activity">
    <reaction evidence="8 9">
        <text>S-sulfanyl-L-cysteinyl-[protein] + uridine(34) in tRNA + AH2 + ATP = 2-thiouridine(34) in tRNA + L-cysteinyl-[protein] + A + AMP + diphosphate + H(+)</text>
        <dbReference type="Rhea" id="RHEA:47032"/>
        <dbReference type="Rhea" id="RHEA-COMP:10131"/>
        <dbReference type="Rhea" id="RHEA-COMP:11726"/>
        <dbReference type="Rhea" id="RHEA-COMP:11727"/>
        <dbReference type="Rhea" id="RHEA-COMP:11728"/>
        <dbReference type="ChEBI" id="CHEBI:13193"/>
        <dbReference type="ChEBI" id="CHEBI:15378"/>
        <dbReference type="ChEBI" id="CHEBI:17499"/>
        <dbReference type="ChEBI" id="CHEBI:29950"/>
        <dbReference type="ChEBI" id="CHEBI:30616"/>
        <dbReference type="ChEBI" id="CHEBI:33019"/>
        <dbReference type="ChEBI" id="CHEBI:61963"/>
        <dbReference type="ChEBI" id="CHEBI:65315"/>
        <dbReference type="ChEBI" id="CHEBI:87170"/>
        <dbReference type="ChEBI" id="CHEBI:456215"/>
        <dbReference type="EC" id="2.8.1.13"/>
    </reaction>
</comment>
<feature type="domain" description="tRNA-specific 2-thiouridylase MnmA-like C-terminal" evidence="10">
    <location>
        <begin position="271"/>
        <end position="345"/>
    </location>
</feature>
<dbReference type="InterPro" id="IPR014729">
    <property type="entry name" value="Rossmann-like_a/b/a_fold"/>
</dbReference>
<organism evidence="12 13">
    <name type="scientific">Pelotalea chapellei</name>
    <dbReference type="NCBI Taxonomy" id="44671"/>
    <lineage>
        <taxon>Bacteria</taxon>
        <taxon>Pseudomonadati</taxon>
        <taxon>Thermodesulfobacteriota</taxon>
        <taxon>Desulfuromonadia</taxon>
        <taxon>Geobacterales</taxon>
        <taxon>Geobacteraceae</taxon>
        <taxon>Pelotalea</taxon>
    </lineage>
</organism>
<dbReference type="SUPFAM" id="SSF52402">
    <property type="entry name" value="Adenine nucleotide alpha hydrolases-like"/>
    <property type="match status" value="1"/>
</dbReference>
<evidence type="ECO:0000256" key="9">
    <source>
        <dbReference type="HAMAP-Rule" id="MF_00144"/>
    </source>
</evidence>
<dbReference type="InterPro" id="IPR046885">
    <property type="entry name" value="MnmA-like_C"/>
</dbReference>
<gene>
    <name evidence="9 12" type="primary">mnmA</name>
    <name evidence="12" type="ORF">KJB30_12165</name>
</gene>
<dbReference type="Gene3D" id="2.40.30.10">
    <property type="entry name" value="Translation factors"/>
    <property type="match status" value="1"/>
</dbReference>
<comment type="function">
    <text evidence="9">Catalyzes the 2-thiolation of uridine at the wobble position (U34) of tRNA, leading to the formation of s(2)U34.</text>
</comment>
<dbReference type="Proteomes" id="UP000784128">
    <property type="component" value="Unassembled WGS sequence"/>
</dbReference>
<keyword evidence="7" id="KW-1015">Disulfide bond</keyword>
<evidence type="ECO:0000313" key="13">
    <source>
        <dbReference type="Proteomes" id="UP000784128"/>
    </source>
</evidence>
<sequence>MKIAVAMSGGVDSSVTAALLKQQGHEVIGITMRLFEPRITGAGSAVHDAAVVAAHLGIPHHVVNYEPGFRDLIINDFINEYCTGQTPNPCVRCNRYIKFGLLLDSARDLGAELLATGHYVRKTSDPDGTCHLRTARNIRKDQSYFLYTLSQERLAQLVFPLGEVESKDEVRRMARELGLPVAEKSDSQEVCFIPNDDYIAFLEASGEVNNPPGEIIHVSGTVVGRHRGTHRYTIGQRKGLGISWSEPLFVVEIDVKRNAVIVGEAANVLATGLIAEEISWINPPPADEFATTCKIRYRHQPVPCRAKILEGDRCEVVFDEPQKAVTPGQALVFYQGDAVLGGGRIVTKLTP</sequence>
<evidence type="ECO:0000256" key="4">
    <source>
        <dbReference type="ARBA" id="ARBA00022741"/>
    </source>
</evidence>
<comment type="subcellular location">
    <subcellularLocation>
        <location evidence="9">Cytoplasm</location>
    </subcellularLocation>
</comment>
<evidence type="ECO:0000313" key="12">
    <source>
        <dbReference type="EMBL" id="MBT1072546.1"/>
    </source>
</evidence>
<evidence type="ECO:0000256" key="5">
    <source>
        <dbReference type="ARBA" id="ARBA00022840"/>
    </source>
</evidence>
<keyword evidence="3 9" id="KW-0819">tRNA processing</keyword>
<dbReference type="GO" id="GO:0103016">
    <property type="term" value="F:tRNA-uridine 2-sulfurtransferase activity"/>
    <property type="evidence" value="ECO:0007669"/>
    <property type="project" value="UniProtKB-EC"/>
</dbReference>
<evidence type="ECO:0000256" key="2">
    <source>
        <dbReference type="ARBA" id="ARBA00022679"/>
    </source>
</evidence>
<evidence type="ECO:0000259" key="11">
    <source>
        <dbReference type="Pfam" id="PF20259"/>
    </source>
</evidence>
<evidence type="ECO:0000256" key="8">
    <source>
        <dbReference type="ARBA" id="ARBA00051542"/>
    </source>
</evidence>
<dbReference type="Pfam" id="PF03054">
    <property type="entry name" value="tRNA_Me_trans"/>
    <property type="match status" value="1"/>
</dbReference>
<feature type="region of interest" description="Interaction with tRNA" evidence="9">
    <location>
        <begin position="296"/>
        <end position="297"/>
    </location>
</feature>
<keyword evidence="1 9" id="KW-0820">tRNA-binding</keyword>
<evidence type="ECO:0000256" key="3">
    <source>
        <dbReference type="ARBA" id="ARBA00022694"/>
    </source>
</evidence>
<feature type="binding site" evidence="9">
    <location>
        <position position="32"/>
    </location>
    <ligand>
        <name>ATP</name>
        <dbReference type="ChEBI" id="CHEBI:30616"/>
    </ligand>
</feature>
<accession>A0ABS5UA77</accession>
<feature type="active site" description="Cysteine persulfide intermediate" evidence="9">
    <location>
        <position position="191"/>
    </location>
</feature>
<evidence type="ECO:0000256" key="7">
    <source>
        <dbReference type="ARBA" id="ARBA00023157"/>
    </source>
</evidence>
<feature type="active site" description="Nucleophile" evidence="9">
    <location>
        <position position="93"/>
    </location>
</feature>
<dbReference type="Pfam" id="PF20259">
    <property type="entry name" value="tRNA_Me_trans_M"/>
    <property type="match status" value="1"/>
</dbReference>
<dbReference type="NCBIfam" id="NF001138">
    <property type="entry name" value="PRK00143.1"/>
    <property type="match status" value="1"/>
</dbReference>
<evidence type="ECO:0000259" key="10">
    <source>
        <dbReference type="Pfam" id="PF20258"/>
    </source>
</evidence>
<proteinExistence type="inferred from homology"/>
<dbReference type="NCBIfam" id="TIGR00420">
    <property type="entry name" value="trmU"/>
    <property type="match status" value="1"/>
</dbReference>
<keyword evidence="9" id="KW-0963">Cytoplasm</keyword>
<keyword evidence="4 9" id="KW-0547">Nucleotide-binding</keyword>
<dbReference type="InterPro" id="IPR023382">
    <property type="entry name" value="MnmA-like_central_sf"/>
</dbReference>
<dbReference type="HAMAP" id="MF_00144">
    <property type="entry name" value="tRNA_thiouridyl_MnmA"/>
    <property type="match status" value="1"/>
</dbReference>
<evidence type="ECO:0000256" key="6">
    <source>
        <dbReference type="ARBA" id="ARBA00022884"/>
    </source>
</evidence>
<dbReference type="Gene3D" id="3.40.50.620">
    <property type="entry name" value="HUPs"/>
    <property type="match status" value="1"/>
</dbReference>
<feature type="binding site" evidence="9">
    <location>
        <begin position="6"/>
        <end position="13"/>
    </location>
    <ligand>
        <name>ATP</name>
        <dbReference type="ChEBI" id="CHEBI:30616"/>
    </ligand>
</feature>
<dbReference type="InterPro" id="IPR004506">
    <property type="entry name" value="MnmA-like"/>
</dbReference>
<keyword evidence="6 9" id="KW-0694">RNA-binding</keyword>
<dbReference type="RefSeq" id="WP_214299652.1">
    <property type="nucleotide sequence ID" value="NZ_JAHDYS010000010.1"/>
</dbReference>
<feature type="domain" description="tRNA-specific 2-thiouridylase MnmA-like central" evidence="11">
    <location>
        <begin position="208"/>
        <end position="264"/>
    </location>
</feature>
<feature type="site" description="Interaction with tRNA" evidence="9">
    <location>
        <position position="118"/>
    </location>
</feature>
<name>A0ABS5UA77_9BACT</name>
<keyword evidence="2 9" id="KW-0808">Transferase</keyword>
<evidence type="ECO:0000256" key="1">
    <source>
        <dbReference type="ARBA" id="ARBA00022555"/>
    </source>
</evidence>
<dbReference type="EMBL" id="JAHDYS010000010">
    <property type="protein sequence ID" value="MBT1072546.1"/>
    <property type="molecule type" value="Genomic_DNA"/>
</dbReference>
<protein>
    <recommendedName>
        <fullName evidence="9">tRNA-specific 2-thiouridylase MnmA</fullName>
        <ecNumber evidence="9">2.8.1.13</ecNumber>
    </recommendedName>
</protein>
<keyword evidence="13" id="KW-1185">Reference proteome</keyword>
<comment type="caution">
    <text evidence="12">The sequence shown here is derived from an EMBL/GenBank/DDBJ whole genome shotgun (WGS) entry which is preliminary data.</text>
</comment>
<reference evidence="12 13" key="1">
    <citation type="submission" date="2021-05" db="EMBL/GenBank/DDBJ databases">
        <title>The draft genome of Geobacter chapellei DSM 13688.</title>
        <authorList>
            <person name="Xu Z."/>
            <person name="Masuda Y."/>
            <person name="Itoh H."/>
            <person name="Senoo K."/>
        </authorList>
    </citation>
    <scope>NUCLEOTIDE SEQUENCE [LARGE SCALE GENOMIC DNA]</scope>
    <source>
        <strain evidence="12 13">DSM 13688</strain>
    </source>
</reference>
<feature type="binding site" evidence="9">
    <location>
        <position position="117"/>
    </location>
    <ligand>
        <name>ATP</name>
        <dbReference type="ChEBI" id="CHEBI:30616"/>
    </ligand>
</feature>
<dbReference type="Pfam" id="PF20258">
    <property type="entry name" value="tRNA_Me_trans_C"/>
    <property type="match status" value="1"/>
</dbReference>
<feature type="site" description="Interaction with tRNA" evidence="9">
    <location>
        <position position="329"/>
    </location>
</feature>
<keyword evidence="5 9" id="KW-0067">ATP-binding</keyword>
<dbReference type="Gene3D" id="2.30.30.280">
    <property type="entry name" value="Adenine nucleotide alpha hydrolases-like domains"/>
    <property type="match status" value="1"/>
</dbReference>
<dbReference type="PANTHER" id="PTHR11933">
    <property type="entry name" value="TRNA 5-METHYLAMINOMETHYL-2-THIOURIDYLATE -METHYLTRANSFERASE"/>
    <property type="match status" value="1"/>
</dbReference>
<comment type="caution">
    <text evidence="9">Lacks conserved residue(s) required for the propagation of feature annotation.</text>
</comment>
<dbReference type="InterPro" id="IPR046884">
    <property type="entry name" value="MnmA-like_central"/>
</dbReference>